<organism evidence="1">
    <name type="scientific">freshwater metagenome</name>
    <dbReference type="NCBI Taxonomy" id="449393"/>
    <lineage>
        <taxon>unclassified sequences</taxon>
        <taxon>metagenomes</taxon>
        <taxon>ecological metagenomes</taxon>
    </lineage>
</organism>
<name>A0A6J6LVH4_9ZZZZ</name>
<proteinExistence type="predicted"/>
<reference evidence="1" key="1">
    <citation type="submission" date="2020-05" db="EMBL/GenBank/DDBJ databases">
        <authorList>
            <person name="Chiriac C."/>
            <person name="Salcher M."/>
            <person name="Ghai R."/>
            <person name="Kavagutti S V."/>
        </authorList>
    </citation>
    <scope>NUCLEOTIDE SEQUENCE</scope>
</reference>
<sequence length="122" mass="12722">MRSTLTLENPASRAISTAFATLAGLWVLSRVASTCGTADCIPNEIRLKPASKYWRIFSGVTESGFASNVISQSSVSPLRLRIAVITRPKSAAGKRLGVPPPKNIVGTTSVGALSSSLSTASM</sequence>
<accession>A0A6J6LVH4</accession>
<gene>
    <name evidence="1" type="ORF">UFOPK2329_00154</name>
</gene>
<evidence type="ECO:0000313" key="1">
    <source>
        <dbReference type="EMBL" id="CAB4664524.1"/>
    </source>
</evidence>
<protein>
    <submittedName>
        <fullName evidence="1">Unannotated protein</fullName>
    </submittedName>
</protein>
<dbReference type="AlphaFoldDB" id="A0A6J6LVH4"/>
<dbReference type="EMBL" id="CAEZWZ010000010">
    <property type="protein sequence ID" value="CAB4664524.1"/>
    <property type="molecule type" value="Genomic_DNA"/>
</dbReference>